<dbReference type="InterPro" id="IPR027473">
    <property type="entry name" value="L-asparaginase_C"/>
</dbReference>
<dbReference type="InterPro" id="IPR027474">
    <property type="entry name" value="L-asparaginase_N"/>
</dbReference>
<dbReference type="PIRSF" id="PIRSF500176">
    <property type="entry name" value="L_ASNase"/>
    <property type="match status" value="1"/>
</dbReference>
<dbReference type="SFLD" id="SFLDS00057">
    <property type="entry name" value="Glutaminase/Asparaginase"/>
    <property type="match status" value="1"/>
</dbReference>
<evidence type="ECO:0000259" key="2">
    <source>
        <dbReference type="Pfam" id="PF17763"/>
    </source>
</evidence>
<proteinExistence type="predicted"/>
<dbReference type="InterPro" id="IPR006034">
    <property type="entry name" value="Asparaginase/glutaminase-like"/>
</dbReference>
<name>A0ABM7GX01_CUTAC</name>
<accession>A0ABM7GX01</accession>
<evidence type="ECO:0000259" key="1">
    <source>
        <dbReference type="Pfam" id="PF00710"/>
    </source>
</evidence>
<dbReference type="Proteomes" id="UP000318594">
    <property type="component" value="Chromosome"/>
</dbReference>
<reference evidence="3 4" key="1">
    <citation type="submission" date="2019-06" db="EMBL/GenBank/DDBJ databases">
        <title>Complete genome sequence of Cutibacterium acnes subsp. acnes NBRC 107605.</title>
        <authorList>
            <person name="Miura T."/>
            <person name="Furukawa M."/>
            <person name="Shimamura M."/>
            <person name="Ohyama Y."/>
            <person name="Yamazoe A."/>
            <person name="Kawasaki H."/>
        </authorList>
    </citation>
    <scope>NUCLEOTIDE SEQUENCE [LARGE SCALE GENOMIC DNA]</scope>
    <source>
        <strain evidence="3 4">NBRC 107605</strain>
    </source>
</reference>
<evidence type="ECO:0000313" key="3">
    <source>
        <dbReference type="EMBL" id="BBK83746.1"/>
    </source>
</evidence>
<dbReference type="Gene3D" id="3.40.50.40">
    <property type="match status" value="1"/>
</dbReference>
<dbReference type="InterPro" id="IPR040919">
    <property type="entry name" value="Asparaginase_C"/>
</dbReference>
<dbReference type="PRINTS" id="PR00139">
    <property type="entry name" value="ASNGLNASE"/>
</dbReference>
<dbReference type="InterPro" id="IPR036152">
    <property type="entry name" value="Asp/glu_Ase-like_sf"/>
</dbReference>
<feature type="domain" description="L-asparaginase N-terminal" evidence="1">
    <location>
        <begin position="5"/>
        <end position="183"/>
    </location>
</feature>
<protein>
    <submittedName>
        <fullName evidence="3">L-asparaginase 1</fullName>
    </submittedName>
</protein>
<dbReference type="PROSITE" id="PS51732">
    <property type="entry name" value="ASN_GLN_ASE_3"/>
    <property type="match status" value="1"/>
</dbReference>
<dbReference type="PANTHER" id="PTHR11707:SF28">
    <property type="entry name" value="60 KDA LYSOPHOSPHOLIPASE"/>
    <property type="match status" value="1"/>
</dbReference>
<evidence type="ECO:0000313" key="4">
    <source>
        <dbReference type="Proteomes" id="UP000318594"/>
    </source>
</evidence>
<dbReference type="InterPro" id="IPR037152">
    <property type="entry name" value="L-asparaginase_N_sf"/>
</dbReference>
<dbReference type="PANTHER" id="PTHR11707">
    <property type="entry name" value="L-ASPARAGINASE"/>
    <property type="match status" value="1"/>
</dbReference>
<keyword evidence="4" id="KW-1185">Reference proteome</keyword>
<feature type="domain" description="Asparaginase/glutaminase C-terminal" evidence="2">
    <location>
        <begin position="206"/>
        <end position="320"/>
    </location>
</feature>
<dbReference type="PIRSF" id="PIRSF001220">
    <property type="entry name" value="L-ASNase_gatD"/>
    <property type="match status" value="1"/>
</dbReference>
<organism evidence="3 4">
    <name type="scientific">Cutibacterium acnes subsp. acnes</name>
    <dbReference type="NCBI Taxonomy" id="1734925"/>
    <lineage>
        <taxon>Bacteria</taxon>
        <taxon>Bacillati</taxon>
        <taxon>Actinomycetota</taxon>
        <taxon>Actinomycetes</taxon>
        <taxon>Propionibacteriales</taxon>
        <taxon>Propionibacteriaceae</taxon>
        <taxon>Cutibacterium</taxon>
    </lineage>
</organism>
<dbReference type="InterPro" id="IPR041725">
    <property type="entry name" value="L-asparaginase_I"/>
</dbReference>
<gene>
    <name evidence="3" type="primary">ansA</name>
    <name evidence="3" type="ORF">CacPP4_03610</name>
</gene>
<dbReference type="RefSeq" id="WP_002517044.1">
    <property type="nucleotide sequence ID" value="NZ_AP019723.1"/>
</dbReference>
<dbReference type="EMBL" id="AP019723">
    <property type="protein sequence ID" value="BBK83746.1"/>
    <property type="molecule type" value="Genomic_DNA"/>
</dbReference>
<dbReference type="CDD" id="cd08963">
    <property type="entry name" value="L-asparaginase_I"/>
    <property type="match status" value="1"/>
</dbReference>
<sequence>MMQTHVLYTGGTLGMVSTPNGLAPGADLTGWLNQLLSGTELAGTFETLSFEHLIDSANATPDDWRRIVDDLWEHRDDADSFVVLHGTDTLAYTSAALSYALTEFGKPVVVTGAQYSLGVVGTDAAPNVTGALRAATSGRLNGVAVFFGHKLLRGNRVTKLSSWAYNGFDSPAVPQLARTGAPWQWVENESTGCGWLNPGPYQRHDVLVVDLSPGISARRLRAVLDPLPEAVILRAFGVGNIPSDEPGVVDAILDVISAGTPVVVASQCMQADVQLGQYQSSHALTEGGAVSAHDMTLEALYAKLVFLLSQGLHGKELKRWIETDIAGEISV</sequence>
<dbReference type="GeneID" id="92856350"/>
<dbReference type="SUPFAM" id="SSF53774">
    <property type="entry name" value="Glutaminase/Asparaginase"/>
    <property type="match status" value="1"/>
</dbReference>
<dbReference type="Pfam" id="PF17763">
    <property type="entry name" value="Asparaginase_C"/>
    <property type="match status" value="1"/>
</dbReference>
<dbReference type="Gene3D" id="3.40.50.1170">
    <property type="entry name" value="L-asparaginase, N-terminal domain"/>
    <property type="match status" value="1"/>
</dbReference>
<dbReference type="Pfam" id="PF00710">
    <property type="entry name" value="Asparaginase"/>
    <property type="match status" value="1"/>
</dbReference>
<dbReference type="SMART" id="SM00870">
    <property type="entry name" value="Asparaginase"/>
    <property type="match status" value="1"/>
</dbReference>